<accession>A0ABV0SAB8</accession>
<reference evidence="3 4" key="1">
    <citation type="submission" date="2021-06" db="EMBL/GenBank/DDBJ databases">
        <authorList>
            <person name="Palmer J.M."/>
        </authorList>
    </citation>
    <scope>NUCLEOTIDE SEQUENCE [LARGE SCALE GENOMIC DNA]</scope>
    <source>
        <strain evidence="3 4">XC_2019</strain>
        <tissue evidence="3">Muscle</tissue>
    </source>
</reference>
<sequence length="559" mass="60781">MEGVAGPRCDICARGFHGTFPDCHQCHQCFSEWDAIIGQLTNQTHRLVNKVHAIKASGVSGPYRKSIESMERSAADIQGILDQNPASQPLTEVQNLLQQARSTQYFHDKSFSQQISVSCLLPGATDSVTKYFLQSQAAEARANSSTINAGSPVETSAALRQLAEDKLNQTREEFLQRHSENARRLDSLAGEMETLDLSVISYKTCGSPSSGQDSCQSSSCSGLGCVDPESQAWCGGEGCDGAVTAAKSILMKTQEAEQEIISAMAEVEKLSKMADEAKLSAQNVLMKTNRTKHKVDQSNKELRSLIRQIKDFLTQDAADLESIELVASEVLAMQMPTTPAQLQNLTDEIRQKVGELGHVEAILQQSADDIQRAETLLDQARQASKQATDVKDSAERVKQALEEAQRAHAAASSAIQQATSDIKTTTKLLSSVETETANAESKLYNATQRLQRLEQDVKLLTDKSANVTQRAKLTDQDAADIGRIAEEVQKELESEVKQKYSTVEQLIGQKAGGVADAKKRAESLQNEAKQLLLQASDKLQLLKGDFTALLSLLQSGGSP</sequence>
<dbReference type="Pfam" id="PF23219">
    <property type="entry name" value="LAMB1"/>
    <property type="match status" value="1"/>
</dbReference>
<feature type="coiled-coil region" evidence="1">
    <location>
        <begin position="514"/>
        <end position="541"/>
    </location>
</feature>
<gene>
    <name evidence="3" type="ORF">XENOCAPTIV_006875</name>
</gene>
<dbReference type="Proteomes" id="UP001434883">
    <property type="component" value="Unassembled WGS sequence"/>
</dbReference>
<name>A0ABV0SAB8_9TELE</name>
<feature type="coiled-coil region" evidence="1">
    <location>
        <begin position="363"/>
        <end position="470"/>
    </location>
</feature>
<feature type="coiled-coil region" evidence="1">
    <location>
        <begin position="253"/>
        <end position="315"/>
    </location>
</feature>
<comment type="caution">
    <text evidence="3">The sequence shown here is derived from an EMBL/GenBank/DDBJ whole genome shotgun (WGS) entry which is preliminary data.</text>
</comment>
<evidence type="ECO:0000256" key="1">
    <source>
        <dbReference type="SAM" id="Coils"/>
    </source>
</evidence>
<keyword evidence="1" id="KW-0175">Coiled coil</keyword>
<dbReference type="InterPro" id="IPR056558">
    <property type="entry name" value="LAMB1-4_helical"/>
</dbReference>
<evidence type="ECO:0000259" key="2">
    <source>
        <dbReference type="Pfam" id="PF23219"/>
    </source>
</evidence>
<evidence type="ECO:0000313" key="3">
    <source>
        <dbReference type="EMBL" id="MEQ2217366.1"/>
    </source>
</evidence>
<feature type="domain" description="LAMB1/2/3/4 helical" evidence="2">
    <location>
        <begin position="261"/>
        <end position="359"/>
    </location>
</feature>
<dbReference type="SUPFAM" id="SSF57997">
    <property type="entry name" value="Tropomyosin"/>
    <property type="match status" value="1"/>
</dbReference>
<proteinExistence type="predicted"/>
<dbReference type="EMBL" id="JAHRIN010075797">
    <property type="protein sequence ID" value="MEQ2217366.1"/>
    <property type="molecule type" value="Genomic_DNA"/>
</dbReference>
<protein>
    <recommendedName>
        <fullName evidence="2">LAMB1/2/3/4 helical domain-containing protein</fullName>
    </recommendedName>
</protein>
<evidence type="ECO:0000313" key="4">
    <source>
        <dbReference type="Proteomes" id="UP001434883"/>
    </source>
</evidence>
<keyword evidence="4" id="KW-1185">Reference proteome</keyword>
<organism evidence="3 4">
    <name type="scientific">Xenoophorus captivus</name>
    <dbReference type="NCBI Taxonomy" id="1517983"/>
    <lineage>
        <taxon>Eukaryota</taxon>
        <taxon>Metazoa</taxon>
        <taxon>Chordata</taxon>
        <taxon>Craniata</taxon>
        <taxon>Vertebrata</taxon>
        <taxon>Euteleostomi</taxon>
        <taxon>Actinopterygii</taxon>
        <taxon>Neopterygii</taxon>
        <taxon>Teleostei</taxon>
        <taxon>Neoteleostei</taxon>
        <taxon>Acanthomorphata</taxon>
        <taxon>Ovalentaria</taxon>
        <taxon>Atherinomorphae</taxon>
        <taxon>Cyprinodontiformes</taxon>
        <taxon>Goodeidae</taxon>
        <taxon>Xenoophorus</taxon>
    </lineage>
</organism>